<evidence type="ECO:0000313" key="3">
    <source>
        <dbReference type="Proteomes" id="UP001139485"/>
    </source>
</evidence>
<feature type="compositionally biased region" description="Low complexity" evidence="1">
    <location>
        <begin position="1"/>
        <end position="12"/>
    </location>
</feature>
<protein>
    <submittedName>
        <fullName evidence="2">Uncharacterized protein</fullName>
    </submittedName>
</protein>
<dbReference type="RefSeq" id="WP_250828646.1">
    <property type="nucleotide sequence ID" value="NZ_JAMOIL010000035.1"/>
</dbReference>
<evidence type="ECO:0000256" key="1">
    <source>
        <dbReference type="SAM" id="MobiDB-lite"/>
    </source>
</evidence>
<organism evidence="2 3">
    <name type="scientific">Nocardioides bruguierae</name>
    <dbReference type="NCBI Taxonomy" id="2945102"/>
    <lineage>
        <taxon>Bacteria</taxon>
        <taxon>Bacillati</taxon>
        <taxon>Actinomycetota</taxon>
        <taxon>Actinomycetes</taxon>
        <taxon>Propionibacteriales</taxon>
        <taxon>Nocardioidaceae</taxon>
        <taxon>Nocardioides</taxon>
    </lineage>
</organism>
<dbReference type="EMBL" id="JAMOIL010000035">
    <property type="protein sequence ID" value="MCM0622429.1"/>
    <property type="molecule type" value="Genomic_DNA"/>
</dbReference>
<feature type="compositionally biased region" description="Basic and acidic residues" evidence="1">
    <location>
        <begin position="82"/>
        <end position="91"/>
    </location>
</feature>
<feature type="region of interest" description="Disordered" evidence="1">
    <location>
        <begin position="64"/>
        <end position="91"/>
    </location>
</feature>
<proteinExistence type="predicted"/>
<dbReference type="Proteomes" id="UP001139485">
    <property type="component" value="Unassembled WGS sequence"/>
</dbReference>
<evidence type="ECO:0000313" key="2">
    <source>
        <dbReference type="EMBL" id="MCM0622429.1"/>
    </source>
</evidence>
<dbReference type="AlphaFoldDB" id="A0A9X2DB93"/>
<keyword evidence="3" id="KW-1185">Reference proteome</keyword>
<comment type="caution">
    <text evidence="2">The sequence shown here is derived from an EMBL/GenBank/DDBJ whole genome shotgun (WGS) entry which is preliminary data.</text>
</comment>
<gene>
    <name evidence="2" type="ORF">M8330_19240</name>
</gene>
<reference evidence="2" key="1">
    <citation type="submission" date="2022-05" db="EMBL/GenBank/DDBJ databases">
        <authorList>
            <person name="Tuo L."/>
        </authorList>
    </citation>
    <scope>NUCLEOTIDE SEQUENCE</scope>
    <source>
        <strain evidence="2">BSK12Z-4</strain>
    </source>
</reference>
<feature type="region of interest" description="Disordered" evidence="1">
    <location>
        <begin position="1"/>
        <end position="22"/>
    </location>
</feature>
<sequence length="91" mass="9662">MSSTPESSSEPTAVVPPRPETGVAAVDAVLADVARLDETDPETGETPGTDRHAAVYDSAHSRLRRALDTDPDAPVWTGPRPDVAEQREEQG</sequence>
<name>A0A9X2DB93_9ACTN</name>
<accession>A0A9X2DB93</accession>